<dbReference type="EMBL" id="CAKOAT010601821">
    <property type="protein sequence ID" value="CAH8384109.1"/>
    <property type="molecule type" value="Genomic_DNA"/>
</dbReference>
<dbReference type="GO" id="GO:0003677">
    <property type="term" value="F:DNA binding"/>
    <property type="evidence" value="ECO:0007669"/>
    <property type="project" value="UniProtKB-KW"/>
</dbReference>
<keyword evidence="5" id="KW-0539">Nucleus</keyword>
<dbReference type="Gene3D" id="2.40.330.10">
    <property type="entry name" value="DNA-binding pseudobarrel domain"/>
    <property type="match status" value="1"/>
</dbReference>
<keyword evidence="4" id="KW-0804">Transcription</keyword>
<sequence>MARTEECPDKPFDPSNQRNILITLKESDTGSSVTITMTKKLVEDNLFPWWDKRRCKAFSQDSFVELIDLFEYDSKITITHTVRRDPDGNFTFYGWGTILATRNFKTGDIIGFWWDKLHDRLNFQLVMNA</sequence>
<comment type="caution">
    <text evidence="6">The sequence shown here is derived from an EMBL/GenBank/DDBJ whole genome shotgun (WGS) entry which is preliminary data.</text>
</comment>
<evidence type="ECO:0000256" key="1">
    <source>
        <dbReference type="ARBA" id="ARBA00004123"/>
    </source>
</evidence>
<gene>
    <name evidence="6" type="ORF">ERUC_LOCUS36592</name>
</gene>
<dbReference type="InterPro" id="IPR051442">
    <property type="entry name" value="B3_domain"/>
</dbReference>
<evidence type="ECO:0000313" key="7">
    <source>
        <dbReference type="Proteomes" id="UP001642260"/>
    </source>
</evidence>
<protein>
    <submittedName>
        <fullName evidence="6">Uncharacterized protein</fullName>
    </submittedName>
</protein>
<name>A0ABC8LKW0_ERUVS</name>
<evidence type="ECO:0000256" key="5">
    <source>
        <dbReference type="ARBA" id="ARBA00023242"/>
    </source>
</evidence>
<dbReference type="SUPFAM" id="SSF101936">
    <property type="entry name" value="DNA-binding pseudobarrel domain"/>
    <property type="match status" value="1"/>
</dbReference>
<keyword evidence="3" id="KW-0238">DNA-binding</keyword>
<keyword evidence="2" id="KW-0805">Transcription regulation</keyword>
<dbReference type="PANTHER" id="PTHR34269">
    <property type="entry name" value="TRANSCRIPTION FACTOR B3-DOMAIN FAMILY-RELATED"/>
    <property type="match status" value="1"/>
</dbReference>
<dbReference type="PANTHER" id="PTHR34269:SF21">
    <property type="entry name" value="GENOME ASSEMBLY, CHROMOSOME: A02"/>
    <property type="match status" value="1"/>
</dbReference>
<keyword evidence="7" id="KW-1185">Reference proteome</keyword>
<evidence type="ECO:0000256" key="4">
    <source>
        <dbReference type="ARBA" id="ARBA00023163"/>
    </source>
</evidence>
<proteinExistence type="predicted"/>
<dbReference type="Proteomes" id="UP001642260">
    <property type="component" value="Unassembled WGS sequence"/>
</dbReference>
<reference evidence="6 7" key="1">
    <citation type="submission" date="2022-03" db="EMBL/GenBank/DDBJ databases">
        <authorList>
            <person name="Macdonald S."/>
            <person name="Ahmed S."/>
            <person name="Newling K."/>
        </authorList>
    </citation>
    <scope>NUCLEOTIDE SEQUENCE [LARGE SCALE GENOMIC DNA]</scope>
</reference>
<comment type="subcellular location">
    <subcellularLocation>
        <location evidence="1">Nucleus</location>
    </subcellularLocation>
</comment>
<evidence type="ECO:0000256" key="2">
    <source>
        <dbReference type="ARBA" id="ARBA00023015"/>
    </source>
</evidence>
<accession>A0ABC8LKW0</accession>
<evidence type="ECO:0000256" key="3">
    <source>
        <dbReference type="ARBA" id="ARBA00023125"/>
    </source>
</evidence>
<dbReference type="InterPro" id="IPR015300">
    <property type="entry name" value="DNA-bd_pseudobarrel_sf"/>
</dbReference>
<dbReference type="GO" id="GO:0005634">
    <property type="term" value="C:nucleus"/>
    <property type="evidence" value="ECO:0007669"/>
    <property type="project" value="UniProtKB-SubCell"/>
</dbReference>
<organism evidence="6 7">
    <name type="scientific">Eruca vesicaria subsp. sativa</name>
    <name type="common">Garden rocket</name>
    <name type="synonym">Eruca sativa</name>
    <dbReference type="NCBI Taxonomy" id="29727"/>
    <lineage>
        <taxon>Eukaryota</taxon>
        <taxon>Viridiplantae</taxon>
        <taxon>Streptophyta</taxon>
        <taxon>Embryophyta</taxon>
        <taxon>Tracheophyta</taxon>
        <taxon>Spermatophyta</taxon>
        <taxon>Magnoliopsida</taxon>
        <taxon>eudicotyledons</taxon>
        <taxon>Gunneridae</taxon>
        <taxon>Pentapetalae</taxon>
        <taxon>rosids</taxon>
        <taxon>malvids</taxon>
        <taxon>Brassicales</taxon>
        <taxon>Brassicaceae</taxon>
        <taxon>Brassiceae</taxon>
        <taxon>Eruca</taxon>
    </lineage>
</organism>
<dbReference type="AlphaFoldDB" id="A0ABC8LKW0"/>
<evidence type="ECO:0000313" key="6">
    <source>
        <dbReference type="EMBL" id="CAH8384109.1"/>
    </source>
</evidence>